<reference evidence="2" key="1">
    <citation type="submission" date="2017-04" db="EMBL/GenBank/DDBJ databases">
        <authorList>
            <person name="Varghese N."/>
            <person name="Submissions S."/>
        </authorList>
    </citation>
    <scope>NUCLEOTIDE SEQUENCE [LARGE SCALE GENOMIC DNA]</scope>
    <source>
        <strain evidence="2">DSM 21500</strain>
    </source>
</reference>
<name>A0A1W1Y3H2_9LACT</name>
<dbReference type="Proteomes" id="UP000243884">
    <property type="component" value="Unassembled WGS sequence"/>
</dbReference>
<proteinExistence type="predicted"/>
<accession>A0A1W1Y3H2</accession>
<dbReference type="AlphaFoldDB" id="A0A1W1Y3H2"/>
<evidence type="ECO:0000313" key="2">
    <source>
        <dbReference type="Proteomes" id="UP000243884"/>
    </source>
</evidence>
<protein>
    <submittedName>
        <fullName evidence="1">Uncharacterized protein</fullName>
    </submittedName>
</protein>
<dbReference type="RefSeq" id="WP_084097861.1">
    <property type="nucleotide sequence ID" value="NZ_FWXK01000001.1"/>
</dbReference>
<dbReference type="OrthoDB" id="2135883at2"/>
<evidence type="ECO:0000313" key="1">
    <source>
        <dbReference type="EMBL" id="SMC30719.1"/>
    </source>
</evidence>
<gene>
    <name evidence="1" type="ORF">SAMN04487984_0256</name>
</gene>
<organism evidence="1 2">
    <name type="scientific">Aerococcus suis</name>
    <dbReference type="NCBI Taxonomy" id="371602"/>
    <lineage>
        <taxon>Bacteria</taxon>
        <taxon>Bacillati</taxon>
        <taxon>Bacillota</taxon>
        <taxon>Bacilli</taxon>
        <taxon>Lactobacillales</taxon>
        <taxon>Aerococcaceae</taxon>
        <taxon>Aerococcus</taxon>
    </lineage>
</organism>
<sequence>MRTEELYSQLNQLSFVENYYVARSKASETEEQYRTLKIYDDDAKLAEVNIDTPYMLRTTYSGFEHRNILEQQALLKILIEYSRTPVEKRRSEMYFAYYYDLNNIPHFIKRLRNRRLTDDMIPFAYFSTMSDEQMEKYLFTSTEFEDFPADYRPRFTPDSFVKVTPIEEFRQDLYDRFQSNNDEEIVDLSLQADDESKNDD</sequence>
<keyword evidence="2" id="KW-1185">Reference proteome</keyword>
<dbReference type="EMBL" id="FWXK01000001">
    <property type="protein sequence ID" value="SMC30719.1"/>
    <property type="molecule type" value="Genomic_DNA"/>
</dbReference>